<evidence type="ECO:0000259" key="2">
    <source>
        <dbReference type="Pfam" id="PF13462"/>
    </source>
</evidence>
<keyword evidence="1" id="KW-0812">Transmembrane</keyword>
<dbReference type="AlphaFoldDB" id="A0A1H3NSW4"/>
<reference evidence="4" key="1">
    <citation type="submission" date="2016-10" db="EMBL/GenBank/DDBJ databases">
        <authorList>
            <person name="Varghese N."/>
            <person name="Submissions S."/>
        </authorList>
    </citation>
    <scope>NUCLEOTIDE SEQUENCE [LARGE SCALE GENOMIC DNA]</scope>
    <source>
        <strain evidence="4">SP</strain>
    </source>
</reference>
<accession>A0A1H3NSW4</accession>
<keyword evidence="3" id="KW-0413">Isomerase</keyword>
<organism evidence="3 4">
    <name type="scientific">Evansella caseinilytica</name>
    <dbReference type="NCBI Taxonomy" id="1503961"/>
    <lineage>
        <taxon>Bacteria</taxon>
        <taxon>Bacillati</taxon>
        <taxon>Bacillota</taxon>
        <taxon>Bacilli</taxon>
        <taxon>Bacillales</taxon>
        <taxon>Bacillaceae</taxon>
        <taxon>Evansella</taxon>
    </lineage>
</organism>
<dbReference type="GO" id="GO:0016853">
    <property type="term" value="F:isomerase activity"/>
    <property type="evidence" value="ECO:0007669"/>
    <property type="project" value="UniProtKB-KW"/>
</dbReference>
<evidence type="ECO:0000313" key="3">
    <source>
        <dbReference type="EMBL" id="SDY91843.1"/>
    </source>
</evidence>
<dbReference type="EMBL" id="FNPI01000004">
    <property type="protein sequence ID" value="SDY91843.1"/>
    <property type="molecule type" value="Genomic_DNA"/>
</dbReference>
<name>A0A1H3NSW4_9BACI</name>
<dbReference type="InterPro" id="IPR012336">
    <property type="entry name" value="Thioredoxin-like_fold"/>
</dbReference>
<dbReference type="SUPFAM" id="SSF52833">
    <property type="entry name" value="Thioredoxin-like"/>
    <property type="match status" value="1"/>
</dbReference>
<dbReference type="Pfam" id="PF13462">
    <property type="entry name" value="Thioredoxin_4"/>
    <property type="match status" value="1"/>
</dbReference>
<keyword evidence="1" id="KW-0472">Membrane</keyword>
<protein>
    <submittedName>
        <fullName evidence="3">Protein-disulfide isomerase</fullName>
    </submittedName>
</protein>
<gene>
    <name evidence="3" type="ORF">SAMN05421736_104188</name>
</gene>
<sequence>MTKTRWYTLAKGIALLACITMSGLFLYDLFTGNGDGESNADSEKAVANDKASERLYNTVEFTEGRVFLGNEAADNEVILVIDYACPYCKEWLDEIFVPLKEQFIDQGEVKFYTLPQVYLSKETLALTEFTQKVESLYPERYFELLDSIYADHESDHWGSEEHINDLSDALELTGWSDVELDYDVIRRTRQVTRGLEVDTVPTVYINGRMVQDRMDYEEIVNLIENTEIPAWSAAGELCEQGADDC</sequence>
<dbReference type="STRING" id="1503961.SAMN05421736_104188"/>
<evidence type="ECO:0000313" key="4">
    <source>
        <dbReference type="Proteomes" id="UP000198935"/>
    </source>
</evidence>
<dbReference type="Gene3D" id="3.40.30.10">
    <property type="entry name" value="Glutaredoxin"/>
    <property type="match status" value="1"/>
</dbReference>
<keyword evidence="4" id="KW-1185">Reference proteome</keyword>
<keyword evidence="1" id="KW-1133">Transmembrane helix</keyword>
<proteinExistence type="predicted"/>
<feature type="domain" description="Thioredoxin-like fold" evidence="2">
    <location>
        <begin position="63"/>
        <end position="224"/>
    </location>
</feature>
<dbReference type="InterPro" id="IPR036249">
    <property type="entry name" value="Thioredoxin-like_sf"/>
</dbReference>
<evidence type="ECO:0000256" key="1">
    <source>
        <dbReference type="SAM" id="Phobius"/>
    </source>
</evidence>
<feature type="transmembrane region" description="Helical" evidence="1">
    <location>
        <begin position="12"/>
        <end position="30"/>
    </location>
</feature>
<dbReference type="OrthoDB" id="117402at2"/>
<dbReference type="Proteomes" id="UP000198935">
    <property type="component" value="Unassembled WGS sequence"/>
</dbReference>